<dbReference type="InterPro" id="IPR027417">
    <property type="entry name" value="P-loop_NTPase"/>
</dbReference>
<dbReference type="Proteomes" id="UP001236014">
    <property type="component" value="Chromosome"/>
</dbReference>
<feature type="compositionally biased region" description="Low complexity" evidence="1">
    <location>
        <begin position="183"/>
        <end position="206"/>
    </location>
</feature>
<organism evidence="2 3">
    <name type="scientific">Amycolatopsis carbonis</name>
    <dbReference type="NCBI Taxonomy" id="715471"/>
    <lineage>
        <taxon>Bacteria</taxon>
        <taxon>Bacillati</taxon>
        <taxon>Actinomycetota</taxon>
        <taxon>Actinomycetes</taxon>
        <taxon>Pseudonocardiales</taxon>
        <taxon>Pseudonocardiaceae</taxon>
        <taxon>Amycolatopsis</taxon>
    </lineage>
</organism>
<name>A0A9Y2MV14_9PSEU</name>
<evidence type="ECO:0000313" key="2">
    <source>
        <dbReference type="EMBL" id="WIX76434.1"/>
    </source>
</evidence>
<gene>
    <name evidence="2" type="ORF">QRX50_33900</name>
</gene>
<proteinExistence type="predicted"/>
<dbReference type="AlphaFoldDB" id="A0A9Y2MV14"/>
<dbReference type="Gene3D" id="3.40.50.300">
    <property type="entry name" value="P-loop containing nucleotide triphosphate hydrolases"/>
    <property type="match status" value="1"/>
</dbReference>
<feature type="region of interest" description="Disordered" evidence="1">
    <location>
        <begin position="176"/>
        <end position="219"/>
    </location>
</feature>
<dbReference type="KEGG" id="acab:QRX50_33900"/>
<accession>A0A9Y2MV14</accession>
<sequence length="219" mass="23497">MERTVIELGSRDLLVVAGLPGAGKTTLLRHAAGSLRVLDSDQVRGRLGAVLPAAVPYRLYRPVVHVCHRARIVLFAALRRGPLVVHEPATRASTRRWLGLVARGTRRPARLLWLDATAEEALAGQHCRARVVRSRSFARHVARADAVRAELRAGRVPPGFGSAQVLTRTAALHAVLRPGAGGPTRTPAPRTARPAVRTDPPRTAATSRTARPVARGRAG</sequence>
<evidence type="ECO:0000256" key="1">
    <source>
        <dbReference type="SAM" id="MobiDB-lite"/>
    </source>
</evidence>
<evidence type="ECO:0000313" key="3">
    <source>
        <dbReference type="Proteomes" id="UP001236014"/>
    </source>
</evidence>
<keyword evidence="3" id="KW-1185">Reference proteome</keyword>
<dbReference type="SUPFAM" id="SSF52540">
    <property type="entry name" value="P-loop containing nucleoside triphosphate hydrolases"/>
    <property type="match status" value="1"/>
</dbReference>
<protein>
    <submittedName>
        <fullName evidence="2">AAA family ATPase</fullName>
    </submittedName>
</protein>
<dbReference type="EMBL" id="CP127294">
    <property type="protein sequence ID" value="WIX76434.1"/>
    <property type="molecule type" value="Genomic_DNA"/>
</dbReference>
<dbReference type="Pfam" id="PF13671">
    <property type="entry name" value="AAA_33"/>
    <property type="match status" value="1"/>
</dbReference>
<reference evidence="2 3" key="1">
    <citation type="submission" date="2023-06" db="EMBL/GenBank/DDBJ databases">
        <authorList>
            <person name="Oyuntsetseg B."/>
            <person name="Kim S.B."/>
        </authorList>
    </citation>
    <scope>NUCLEOTIDE SEQUENCE [LARGE SCALE GENOMIC DNA]</scope>
    <source>
        <strain evidence="2 3">2-15</strain>
    </source>
</reference>